<protein>
    <submittedName>
        <fullName evidence="1">Uncharacterized protein</fullName>
    </submittedName>
</protein>
<gene>
    <name evidence="1" type="ORF">D3H65_02460</name>
</gene>
<evidence type="ECO:0000313" key="1">
    <source>
        <dbReference type="EMBL" id="AXY72898.1"/>
    </source>
</evidence>
<proteinExistence type="predicted"/>
<dbReference type="RefSeq" id="WP_119048736.1">
    <property type="nucleotide sequence ID" value="NZ_CP032157.1"/>
</dbReference>
<dbReference type="AlphaFoldDB" id="A0A3B7MEX8"/>
<accession>A0A3B7MEX8</accession>
<dbReference type="KEGG" id="pseg:D3H65_02460"/>
<sequence length="309" mass="36359">MFSFFKRKRPIYPVPEWASFFKQDEYNTFISHIETYFRKKKAEFAYNEGVVIVENEEQEKTNHGLVNIAQQCNQSPIKEWKELITRHFDSFGHIDRFNQDFNSQAHDYEYVKSHLGVRLYAQDYLSHISDDIIITRRITEDIIAMLVFDFPHSVSNVKPEQSILWKKSEDELFGIGIINVKSNYQFDISRERLGDFDIWFVTGEHFFTPNIVFDLPHDSRLVGTYGSLVGIPHRHAVLIYPIESSEAVRVITGLIPVINGMHQEGPGSISDKLYWYYDNAFYPLPYTLDEKTIQFFPPEKFLDMMNELQ</sequence>
<organism evidence="1 2">
    <name type="scientific">Paraflavitalea soli</name>
    <dbReference type="NCBI Taxonomy" id="2315862"/>
    <lineage>
        <taxon>Bacteria</taxon>
        <taxon>Pseudomonadati</taxon>
        <taxon>Bacteroidota</taxon>
        <taxon>Chitinophagia</taxon>
        <taxon>Chitinophagales</taxon>
        <taxon>Chitinophagaceae</taxon>
        <taxon>Paraflavitalea</taxon>
    </lineage>
</organism>
<reference evidence="1 2" key="1">
    <citation type="submission" date="2018-09" db="EMBL/GenBank/DDBJ databases">
        <title>Genome sequencing of strain 6GH32-13.</title>
        <authorList>
            <person name="Weon H.-Y."/>
            <person name="Heo J."/>
            <person name="Kwon S.-W."/>
        </authorList>
    </citation>
    <scope>NUCLEOTIDE SEQUENCE [LARGE SCALE GENOMIC DNA]</scope>
    <source>
        <strain evidence="1 2">5GH32-13</strain>
    </source>
</reference>
<dbReference type="OrthoDB" id="3812886at2"/>
<keyword evidence="2" id="KW-1185">Reference proteome</keyword>
<evidence type="ECO:0000313" key="2">
    <source>
        <dbReference type="Proteomes" id="UP000263900"/>
    </source>
</evidence>
<name>A0A3B7MEX8_9BACT</name>
<dbReference type="Proteomes" id="UP000263900">
    <property type="component" value="Chromosome"/>
</dbReference>
<dbReference type="EMBL" id="CP032157">
    <property type="protein sequence ID" value="AXY72898.1"/>
    <property type="molecule type" value="Genomic_DNA"/>
</dbReference>